<feature type="region of interest" description="Disordered" evidence="6">
    <location>
        <begin position="277"/>
        <end position="302"/>
    </location>
</feature>
<feature type="compositionally biased region" description="Polar residues" evidence="6">
    <location>
        <begin position="287"/>
        <end position="302"/>
    </location>
</feature>
<evidence type="ECO:0000256" key="5">
    <source>
        <dbReference type="ARBA" id="ARBA00038359"/>
    </source>
</evidence>
<proteinExistence type="inferred from homology"/>
<accession>A0A9N9L5R7</accession>
<feature type="transmembrane region" description="Helical" evidence="7">
    <location>
        <begin position="93"/>
        <end position="114"/>
    </location>
</feature>
<keyword evidence="2 7" id="KW-0812">Transmembrane</keyword>
<evidence type="ECO:0000256" key="4">
    <source>
        <dbReference type="ARBA" id="ARBA00023136"/>
    </source>
</evidence>
<evidence type="ECO:0000256" key="6">
    <source>
        <dbReference type="SAM" id="MobiDB-lite"/>
    </source>
</evidence>
<keyword evidence="4 7" id="KW-0472">Membrane</keyword>
<feature type="transmembrane region" description="Helical" evidence="7">
    <location>
        <begin position="6"/>
        <end position="26"/>
    </location>
</feature>
<feature type="transmembrane region" description="Helical" evidence="7">
    <location>
        <begin position="38"/>
        <end position="61"/>
    </location>
</feature>
<dbReference type="GO" id="GO:0016020">
    <property type="term" value="C:membrane"/>
    <property type="evidence" value="ECO:0007669"/>
    <property type="project" value="UniProtKB-SubCell"/>
</dbReference>
<evidence type="ECO:0000256" key="7">
    <source>
        <dbReference type="SAM" id="Phobius"/>
    </source>
</evidence>
<feature type="transmembrane region" description="Helical" evidence="7">
    <location>
        <begin position="173"/>
        <end position="195"/>
    </location>
</feature>
<gene>
    <name evidence="9" type="ORF">HYFRA_00010373</name>
</gene>
<feature type="transmembrane region" description="Helical" evidence="7">
    <location>
        <begin position="207"/>
        <end position="228"/>
    </location>
</feature>
<organism evidence="9 10">
    <name type="scientific">Hymenoscyphus fraxineus</name>
    <dbReference type="NCBI Taxonomy" id="746836"/>
    <lineage>
        <taxon>Eukaryota</taxon>
        <taxon>Fungi</taxon>
        <taxon>Dikarya</taxon>
        <taxon>Ascomycota</taxon>
        <taxon>Pezizomycotina</taxon>
        <taxon>Leotiomycetes</taxon>
        <taxon>Helotiales</taxon>
        <taxon>Helotiaceae</taxon>
        <taxon>Hymenoscyphus</taxon>
    </lineage>
</organism>
<name>A0A9N9L5R7_9HELO</name>
<dbReference type="AlphaFoldDB" id="A0A9N9L5R7"/>
<dbReference type="EMBL" id="CAJVRL010000080">
    <property type="protein sequence ID" value="CAG8957507.1"/>
    <property type="molecule type" value="Genomic_DNA"/>
</dbReference>
<dbReference type="InterPro" id="IPR049326">
    <property type="entry name" value="Rhodopsin_dom_fungi"/>
</dbReference>
<evidence type="ECO:0000256" key="1">
    <source>
        <dbReference type="ARBA" id="ARBA00004141"/>
    </source>
</evidence>
<dbReference type="PANTHER" id="PTHR33048:SF152">
    <property type="entry name" value="INTEGRAL MEMBRANE PROTEIN"/>
    <property type="match status" value="1"/>
</dbReference>
<reference evidence="9" key="1">
    <citation type="submission" date="2021-07" db="EMBL/GenBank/DDBJ databases">
        <authorList>
            <person name="Durling M."/>
        </authorList>
    </citation>
    <scope>NUCLEOTIDE SEQUENCE</scope>
</reference>
<comment type="subcellular location">
    <subcellularLocation>
        <location evidence="1">Membrane</location>
        <topology evidence="1">Multi-pass membrane protein</topology>
    </subcellularLocation>
</comment>
<feature type="domain" description="Rhodopsin" evidence="8">
    <location>
        <begin position="22"/>
        <end position="264"/>
    </location>
</feature>
<dbReference type="PANTHER" id="PTHR33048">
    <property type="entry name" value="PTH11-LIKE INTEGRAL MEMBRANE PROTEIN (AFU_ORTHOLOGUE AFUA_5G11245)"/>
    <property type="match status" value="1"/>
</dbReference>
<feature type="transmembrane region" description="Helical" evidence="7">
    <location>
        <begin position="126"/>
        <end position="153"/>
    </location>
</feature>
<comment type="similarity">
    <text evidence="5">Belongs to the SAT4 family.</text>
</comment>
<feature type="region of interest" description="Disordered" evidence="6">
    <location>
        <begin position="363"/>
        <end position="390"/>
    </location>
</feature>
<evidence type="ECO:0000256" key="2">
    <source>
        <dbReference type="ARBA" id="ARBA00022692"/>
    </source>
</evidence>
<dbReference type="Proteomes" id="UP000696280">
    <property type="component" value="Unassembled WGS sequence"/>
</dbReference>
<comment type="caution">
    <text evidence="9">The sequence shown here is derived from an EMBL/GenBank/DDBJ whole genome shotgun (WGS) entry which is preliminary data.</text>
</comment>
<protein>
    <recommendedName>
        <fullName evidence="8">Rhodopsin domain-containing protein</fullName>
    </recommendedName>
</protein>
<evidence type="ECO:0000259" key="8">
    <source>
        <dbReference type="Pfam" id="PF20684"/>
    </source>
</evidence>
<evidence type="ECO:0000313" key="10">
    <source>
        <dbReference type="Proteomes" id="UP000696280"/>
    </source>
</evidence>
<dbReference type="Pfam" id="PF20684">
    <property type="entry name" value="Fung_rhodopsin"/>
    <property type="match status" value="1"/>
</dbReference>
<evidence type="ECO:0000313" key="9">
    <source>
        <dbReference type="EMBL" id="CAG8957507.1"/>
    </source>
</evidence>
<sequence length="390" mass="43332">MPDPFLAELWVEYGVGVAFFALRFFARWKTVGFRKFAFDDMFCVIGLLLFTLDAVLTHTYATAGSTVGLTPESALLLPVKTQLEFEIGAKGLFSAWICYISLTWCLKAVLLVLYTRLTLGLWQHKIAKAVSIFCVFAWATCIIAHFAVCVPIKRAWQVIPYPGDECVLRKPNHLLVGILNILSDIGILAITLPILWNAQMPIRRKLVLAVLFSSGIFVIVTVVLRVVFSIGSIDHLPVAAQWALRETFVTVLTVTAPGIKPLFNSHKWINKSSVKSTGSHGEYKVGRSQSRFKSNTTRTGNTTSVHADEAALGNNRQYYELSVAANKIGTNKLTRSSASQEYIVKKSSDNNIHVVTEYTTFHDNSDEERSVDFGKRPPEISVADKKLSKA</sequence>
<keyword evidence="10" id="KW-1185">Reference proteome</keyword>
<keyword evidence="3 7" id="KW-1133">Transmembrane helix</keyword>
<dbReference type="InterPro" id="IPR052337">
    <property type="entry name" value="SAT4-like"/>
</dbReference>
<evidence type="ECO:0000256" key="3">
    <source>
        <dbReference type="ARBA" id="ARBA00022989"/>
    </source>
</evidence>
<dbReference type="OrthoDB" id="4329349at2759"/>